<dbReference type="RefSeq" id="WP_154476930.1">
    <property type="nucleotide sequence ID" value="NZ_JAXFXH010000023.1"/>
</dbReference>
<dbReference type="EMBL" id="VULY01000018">
    <property type="protein sequence ID" value="MSR93755.1"/>
    <property type="molecule type" value="Genomic_DNA"/>
</dbReference>
<name>A0A6N7UZK7_9FIRM</name>
<keyword evidence="2" id="KW-1185">Reference proteome</keyword>
<reference evidence="1 2" key="1">
    <citation type="submission" date="2019-08" db="EMBL/GenBank/DDBJ databases">
        <title>In-depth cultivation of the pig gut microbiome towards novel bacterial diversity and tailored functional studies.</title>
        <authorList>
            <person name="Wylensek D."/>
            <person name="Hitch T.C.A."/>
            <person name="Clavel T."/>
        </authorList>
    </citation>
    <scope>NUCLEOTIDE SEQUENCE [LARGE SCALE GENOMIC DNA]</scope>
    <source>
        <strain evidence="1 2">68-1-5</strain>
    </source>
</reference>
<protein>
    <submittedName>
        <fullName evidence="1">Uncharacterized protein</fullName>
    </submittedName>
</protein>
<comment type="caution">
    <text evidence="1">The sequence shown here is derived from an EMBL/GenBank/DDBJ whole genome shotgun (WGS) entry which is preliminary data.</text>
</comment>
<gene>
    <name evidence="1" type="ORF">FYJ34_05630</name>
</gene>
<evidence type="ECO:0000313" key="2">
    <source>
        <dbReference type="Proteomes" id="UP000434409"/>
    </source>
</evidence>
<dbReference type="AlphaFoldDB" id="A0A6N7UZK7"/>
<evidence type="ECO:0000313" key="1">
    <source>
        <dbReference type="EMBL" id="MSR93755.1"/>
    </source>
</evidence>
<dbReference type="Proteomes" id="UP000434409">
    <property type="component" value="Unassembled WGS sequence"/>
</dbReference>
<organism evidence="1 2">
    <name type="scientific">Suipraeoptans intestinalis</name>
    <dbReference type="NCBI Taxonomy" id="2606628"/>
    <lineage>
        <taxon>Bacteria</taxon>
        <taxon>Bacillati</taxon>
        <taxon>Bacillota</taxon>
        <taxon>Clostridia</taxon>
        <taxon>Lachnospirales</taxon>
        <taxon>Lachnospiraceae</taxon>
        <taxon>Suipraeoptans</taxon>
    </lineage>
</organism>
<proteinExistence type="predicted"/>
<accession>A0A6N7UZK7</accession>
<sequence>MEAQKKIITTYKVTRSMFIIEHRLLKETGASLVAFQKKAIATFLRGDCKVNPRLKIRAYTDPDYVRKTVREQIILTEAENEALEEVAADEKTTKTVVIFQAMLNFCEMQARLLWG</sequence>